<dbReference type="SUPFAM" id="SSF55174">
    <property type="entry name" value="Alpha-L RNA-binding motif"/>
    <property type="match status" value="1"/>
</dbReference>
<evidence type="ECO:0000256" key="4">
    <source>
        <dbReference type="ARBA" id="ARBA00036944"/>
    </source>
</evidence>
<dbReference type="GO" id="GO:0003723">
    <property type="term" value="F:RNA binding"/>
    <property type="evidence" value="ECO:0007669"/>
    <property type="project" value="UniProtKB-KW"/>
</dbReference>
<dbReference type="OrthoDB" id="9807213at2"/>
<dbReference type="NCBIfam" id="NF007976">
    <property type="entry name" value="PRK10700.1"/>
    <property type="match status" value="1"/>
</dbReference>
<dbReference type="SUPFAM" id="SSF55120">
    <property type="entry name" value="Pseudouridine synthase"/>
    <property type="match status" value="1"/>
</dbReference>
<comment type="caution">
    <text evidence="9">The sequence shown here is derived from an EMBL/GenBank/DDBJ whole genome shotgun (WGS) entry which is preliminary data.</text>
</comment>
<protein>
    <recommendedName>
        <fullName evidence="7">Pseudouridine synthase</fullName>
        <ecNumber evidence="7">5.4.99.-</ecNumber>
    </recommendedName>
</protein>
<keyword evidence="2 6" id="KW-0694">RNA-binding</keyword>
<comment type="catalytic activity">
    <reaction evidence="4">
        <text>uridine(2605) in 23S rRNA = pseudouridine(2605) in 23S rRNA</text>
        <dbReference type="Rhea" id="RHEA:42520"/>
        <dbReference type="Rhea" id="RHEA-COMP:10095"/>
        <dbReference type="Rhea" id="RHEA-COMP:10096"/>
        <dbReference type="ChEBI" id="CHEBI:65314"/>
        <dbReference type="ChEBI" id="CHEBI:65315"/>
        <dbReference type="EC" id="5.4.99.22"/>
    </reaction>
</comment>
<dbReference type="EMBL" id="RJVI01000002">
    <property type="protein sequence ID" value="ROR32264.1"/>
    <property type="molecule type" value="Genomic_DNA"/>
</dbReference>
<accession>A0A3N1Y093</accession>
<dbReference type="Gene3D" id="3.30.2350.10">
    <property type="entry name" value="Pseudouridine synthase"/>
    <property type="match status" value="1"/>
</dbReference>
<dbReference type="EC" id="5.4.99.-" evidence="7"/>
<sequence>MTAARQGGGGGERLQKVLARAGLGSRREIDRLIAEGRVTVDGVPAVPGTRVRGRERIVVDGRPVPRSRLRAAPPPRVLAYHKPAGQVVARRDPEGRDTVFRHLPRLREGRWIAVGRLDVATSGLLLVTTHGELAHRLMHPSRRIEREYAVRVFGEVDGLVLERLQRGVRLEDGPARFERIEYAGGGGANQWYHVTLREGRNREVRRLWASQGVQVSRLIRVRYGPVVLPPGLPAGRWRELTPGEVAHLCELVGLPRP</sequence>
<dbReference type="AlphaFoldDB" id="A0A3N1Y093"/>
<dbReference type="CDD" id="cd00165">
    <property type="entry name" value="S4"/>
    <property type="match status" value="1"/>
</dbReference>
<dbReference type="GO" id="GO:0000455">
    <property type="term" value="P:enzyme-directed rRNA pseudouridine synthesis"/>
    <property type="evidence" value="ECO:0007669"/>
    <property type="project" value="UniProtKB-ARBA"/>
</dbReference>
<dbReference type="SMART" id="SM00363">
    <property type="entry name" value="S4"/>
    <property type="match status" value="1"/>
</dbReference>
<dbReference type="GO" id="GO:0005829">
    <property type="term" value="C:cytosol"/>
    <property type="evidence" value="ECO:0007669"/>
    <property type="project" value="UniProtKB-ARBA"/>
</dbReference>
<dbReference type="InterPro" id="IPR020103">
    <property type="entry name" value="PsdUridine_synth_cat_dom_sf"/>
</dbReference>
<dbReference type="FunFam" id="3.10.290.10:FF:000003">
    <property type="entry name" value="Pseudouridine synthase"/>
    <property type="match status" value="1"/>
</dbReference>
<keyword evidence="3 7" id="KW-0413">Isomerase</keyword>
<evidence type="ECO:0000256" key="7">
    <source>
        <dbReference type="RuleBase" id="RU003887"/>
    </source>
</evidence>
<dbReference type="RefSeq" id="WP_123401225.1">
    <property type="nucleotide sequence ID" value="NZ_RJVI01000002.1"/>
</dbReference>
<dbReference type="InterPro" id="IPR000748">
    <property type="entry name" value="PsdUridine_synth_RsuA/RluB/E/F"/>
</dbReference>
<proteinExistence type="inferred from homology"/>
<evidence type="ECO:0000256" key="3">
    <source>
        <dbReference type="ARBA" id="ARBA00023235"/>
    </source>
</evidence>
<name>A0A3N1Y093_9GAMM</name>
<gene>
    <name evidence="9" type="ORF">EDC57_1461</name>
</gene>
<comment type="similarity">
    <text evidence="1 7">Belongs to the pseudouridine synthase RsuA family.</text>
</comment>
<organism evidence="9 10">
    <name type="scientific">Inmirania thermothiophila</name>
    <dbReference type="NCBI Taxonomy" id="1750597"/>
    <lineage>
        <taxon>Bacteria</taxon>
        <taxon>Pseudomonadati</taxon>
        <taxon>Pseudomonadota</taxon>
        <taxon>Gammaproteobacteria</taxon>
        <taxon>Chromatiales</taxon>
        <taxon>Ectothiorhodospiraceae</taxon>
        <taxon>Inmirania</taxon>
    </lineage>
</organism>
<dbReference type="CDD" id="cd02556">
    <property type="entry name" value="PseudoU_synth_RluB"/>
    <property type="match status" value="1"/>
</dbReference>
<evidence type="ECO:0000256" key="5">
    <source>
        <dbReference type="ARBA" id="ARBA00037383"/>
    </source>
</evidence>
<feature type="domain" description="RNA-binding S4" evidence="8">
    <location>
        <begin position="12"/>
        <end position="74"/>
    </location>
</feature>
<comment type="function">
    <text evidence="5">Responsible for synthesis of pseudouridine from uracil-2605 in 23S ribosomal RNA.</text>
</comment>
<keyword evidence="10" id="KW-1185">Reference proteome</keyword>
<dbReference type="GO" id="GO:0160139">
    <property type="term" value="F:23S rRNA pseudouridine(2605) synthase activity"/>
    <property type="evidence" value="ECO:0007669"/>
    <property type="project" value="UniProtKB-EC"/>
</dbReference>
<dbReference type="Gene3D" id="3.10.290.10">
    <property type="entry name" value="RNA-binding S4 domain"/>
    <property type="match status" value="1"/>
</dbReference>
<dbReference type="PANTHER" id="PTHR47683:SF3">
    <property type="entry name" value="RIBOSOMAL LARGE SUBUNIT PSEUDOURIDINE SYNTHASE B"/>
    <property type="match status" value="1"/>
</dbReference>
<evidence type="ECO:0000256" key="2">
    <source>
        <dbReference type="ARBA" id="ARBA00022884"/>
    </source>
</evidence>
<dbReference type="PROSITE" id="PS01149">
    <property type="entry name" value="PSI_RSU"/>
    <property type="match status" value="1"/>
</dbReference>
<dbReference type="InterPro" id="IPR018496">
    <property type="entry name" value="PsdUridine_synth_RsuA/RluB_CS"/>
</dbReference>
<dbReference type="Pfam" id="PF01479">
    <property type="entry name" value="S4"/>
    <property type="match status" value="1"/>
</dbReference>
<dbReference type="InterPro" id="IPR036986">
    <property type="entry name" value="S4_RNA-bd_sf"/>
</dbReference>
<reference evidence="9 10" key="1">
    <citation type="submission" date="2018-11" db="EMBL/GenBank/DDBJ databases">
        <title>Genomic Encyclopedia of Type Strains, Phase IV (KMG-IV): sequencing the most valuable type-strain genomes for metagenomic binning, comparative biology and taxonomic classification.</title>
        <authorList>
            <person name="Goeker M."/>
        </authorList>
    </citation>
    <scope>NUCLEOTIDE SEQUENCE [LARGE SCALE GENOMIC DNA]</scope>
    <source>
        <strain evidence="9 10">DSM 100275</strain>
    </source>
</reference>
<dbReference type="FunFam" id="3.30.70.1560:FF:000001">
    <property type="entry name" value="Pseudouridine synthase"/>
    <property type="match status" value="1"/>
</dbReference>
<dbReference type="PROSITE" id="PS50889">
    <property type="entry name" value="S4"/>
    <property type="match status" value="1"/>
</dbReference>
<evidence type="ECO:0000256" key="6">
    <source>
        <dbReference type="PROSITE-ProRule" id="PRU00182"/>
    </source>
</evidence>
<dbReference type="InterPro" id="IPR050343">
    <property type="entry name" value="RsuA_PseudoU_synthase"/>
</dbReference>
<evidence type="ECO:0000313" key="10">
    <source>
        <dbReference type="Proteomes" id="UP000276634"/>
    </source>
</evidence>
<evidence type="ECO:0000313" key="9">
    <source>
        <dbReference type="EMBL" id="ROR32264.1"/>
    </source>
</evidence>
<dbReference type="NCBIfam" id="TIGR00093">
    <property type="entry name" value="pseudouridine synthase"/>
    <property type="match status" value="1"/>
</dbReference>
<dbReference type="Proteomes" id="UP000276634">
    <property type="component" value="Unassembled WGS sequence"/>
</dbReference>
<evidence type="ECO:0000256" key="1">
    <source>
        <dbReference type="ARBA" id="ARBA00008348"/>
    </source>
</evidence>
<dbReference type="InterPro" id="IPR002942">
    <property type="entry name" value="S4_RNA-bd"/>
</dbReference>
<evidence type="ECO:0000259" key="8">
    <source>
        <dbReference type="SMART" id="SM00363"/>
    </source>
</evidence>
<dbReference type="Pfam" id="PF00849">
    <property type="entry name" value="PseudoU_synth_2"/>
    <property type="match status" value="1"/>
</dbReference>
<dbReference type="InterPro" id="IPR006145">
    <property type="entry name" value="PsdUridine_synth_RsuA/RluA"/>
</dbReference>
<dbReference type="PANTHER" id="PTHR47683">
    <property type="entry name" value="PSEUDOURIDINE SYNTHASE FAMILY PROTEIN-RELATED"/>
    <property type="match status" value="1"/>
</dbReference>